<dbReference type="Proteomes" id="UP000632766">
    <property type="component" value="Unassembled WGS sequence"/>
</dbReference>
<gene>
    <name evidence="1" type="ORF">I8748_27735</name>
</gene>
<comment type="caution">
    <text evidence="1">The sequence shown here is derived from an EMBL/GenBank/DDBJ whole genome shotgun (WGS) entry which is preliminary data.</text>
</comment>
<accession>A0A8J7I0S3</accession>
<reference evidence="1 2" key="1">
    <citation type="journal article" date="2021" name="Int. J. Syst. Evol. Microbiol.">
        <title>Amazonocrinis nigriterrae gen. nov., sp. nov., Atlanticothrix silvestris gen. nov., sp. nov. and Dendronalium phyllosphericum gen. nov., sp. nov., nostocacean cyanobacteria from Brazilian environments.</title>
        <authorList>
            <person name="Alvarenga D.O."/>
            <person name="Andreote A.P.D."/>
            <person name="Branco L.H.Z."/>
            <person name="Delbaje E."/>
            <person name="Cruz R.B."/>
            <person name="Varani A.M."/>
            <person name="Fiore M.F."/>
        </authorList>
    </citation>
    <scope>NUCLEOTIDE SEQUENCE [LARGE SCALE GENOMIC DNA]</scope>
    <source>
        <strain evidence="1 2">CENA67</strain>
    </source>
</reference>
<evidence type="ECO:0000313" key="1">
    <source>
        <dbReference type="EMBL" id="MBH8565914.1"/>
    </source>
</evidence>
<evidence type="ECO:0000313" key="2">
    <source>
        <dbReference type="Proteomes" id="UP000632766"/>
    </source>
</evidence>
<dbReference type="AlphaFoldDB" id="A0A8J7I0S3"/>
<organism evidence="1 2">
    <name type="scientific">Amazonocrinis nigriterrae CENA67</name>
    <dbReference type="NCBI Taxonomy" id="2794033"/>
    <lineage>
        <taxon>Bacteria</taxon>
        <taxon>Bacillati</taxon>
        <taxon>Cyanobacteriota</taxon>
        <taxon>Cyanophyceae</taxon>
        <taxon>Nostocales</taxon>
        <taxon>Nostocaceae</taxon>
        <taxon>Amazonocrinis</taxon>
        <taxon>Amazonocrinis nigriterrae</taxon>
    </lineage>
</organism>
<protein>
    <submittedName>
        <fullName evidence="1">Uncharacterized protein</fullName>
    </submittedName>
</protein>
<keyword evidence="2" id="KW-1185">Reference proteome</keyword>
<proteinExistence type="predicted"/>
<dbReference type="RefSeq" id="WP_198127697.1">
    <property type="nucleotide sequence ID" value="NZ_JAECZC010000076.1"/>
</dbReference>
<dbReference type="EMBL" id="JAECZC010000076">
    <property type="protein sequence ID" value="MBH8565914.1"/>
    <property type="molecule type" value="Genomic_DNA"/>
</dbReference>
<sequence length="222" mass="24656">MSKLPSGLRRVYNTLYKRKATGLISYAPTPSEIKDYFESQEFDVNNITDEQFEQAISYFTKGELSTVNQEYFDAVSSDKAEVPSSKPEAKASPESNQIIVSGADKQALVSSQSSALGFSLTEEETIAVADSIDNVFADYSAFISSVTNAIKGYIAHKFDTIENDLESSTTEVREYLNARTNQLNQKVSNFADNVKAIQTDTTAIRNNLKNSQTTIMARFRFT</sequence>
<name>A0A8J7I0S3_9NOST</name>